<dbReference type="EMBL" id="ABXX02000003">
    <property type="protein sequence ID" value="EEG70467.1"/>
    <property type="molecule type" value="Genomic_DNA"/>
</dbReference>
<proteinExistence type="predicted"/>
<dbReference type="AlphaFoldDB" id="C0BSW6"/>
<name>C0BSW6_BIFPS</name>
<dbReference type="PATRIC" id="fig|547043.19.peg.788"/>
<evidence type="ECO:0000313" key="1">
    <source>
        <dbReference type="EMBL" id="EEG70467.1"/>
    </source>
</evidence>
<sequence length="77" mass="8944">MHRFTPNYGIVATVTFTDNPEVFHIEFLQGIQWLPPVLLQSITMPKCPTAEDSFKEDLNRQIESWHDDWITAGEPWG</sequence>
<reference evidence="1 2" key="1">
    <citation type="submission" date="2009-02" db="EMBL/GenBank/DDBJ databases">
        <title>Draft genome sequence of Bifidobacterium pseudocatenulatum (DSM 20438).</title>
        <authorList>
            <person name="Sudarsanam P."/>
            <person name="Ley R."/>
            <person name="Guruge J."/>
            <person name="Turnbaugh P.J."/>
            <person name="Mahowald M."/>
            <person name="Liep D."/>
            <person name="Gordon J."/>
        </authorList>
    </citation>
    <scope>NUCLEOTIDE SEQUENCE [LARGE SCALE GENOMIC DNA]</scope>
    <source>
        <strain evidence="1 2">DSM 20438</strain>
    </source>
</reference>
<gene>
    <name evidence="1" type="ORF">BIFPSEUDO_03484</name>
</gene>
<protein>
    <submittedName>
        <fullName evidence="1">Uncharacterized protein</fullName>
    </submittedName>
</protein>
<accession>C0BSW6</accession>
<comment type="caution">
    <text evidence="1">The sequence shown here is derived from an EMBL/GenBank/DDBJ whole genome shotgun (WGS) entry which is preliminary data.</text>
</comment>
<dbReference type="KEGG" id="bpsc:BBPC_0761"/>
<dbReference type="Proteomes" id="UP000003875">
    <property type="component" value="Unassembled WGS sequence"/>
</dbReference>
<reference evidence="1 2" key="2">
    <citation type="submission" date="2009-02" db="EMBL/GenBank/DDBJ databases">
        <authorList>
            <person name="Fulton L."/>
            <person name="Clifton S."/>
            <person name="Fulton B."/>
            <person name="Xu J."/>
            <person name="Minx P."/>
            <person name="Pepin K.H."/>
            <person name="Johnson M."/>
            <person name="Bhonagiri V."/>
            <person name="Nash W.E."/>
            <person name="Mardis E.R."/>
            <person name="Wilson R.K."/>
        </authorList>
    </citation>
    <scope>NUCLEOTIDE SEQUENCE [LARGE SCALE GENOMIC DNA]</scope>
    <source>
        <strain evidence="1 2">DSM 20438</strain>
    </source>
</reference>
<organism evidence="1 2">
    <name type="scientific">Bifidobacterium pseudocatenulatum DSM 20438 = JCM 1200 = LMG 10505</name>
    <dbReference type="NCBI Taxonomy" id="547043"/>
    <lineage>
        <taxon>Bacteria</taxon>
        <taxon>Bacillati</taxon>
        <taxon>Actinomycetota</taxon>
        <taxon>Actinomycetes</taxon>
        <taxon>Bifidobacteriales</taxon>
        <taxon>Bifidobacteriaceae</taxon>
        <taxon>Bifidobacterium</taxon>
    </lineage>
</organism>
<evidence type="ECO:0000313" key="2">
    <source>
        <dbReference type="Proteomes" id="UP000003875"/>
    </source>
</evidence>